<dbReference type="GO" id="GO:0000977">
    <property type="term" value="F:RNA polymerase II transcription regulatory region sequence-specific DNA binding"/>
    <property type="evidence" value="ECO:0007669"/>
    <property type="project" value="TreeGrafter"/>
</dbReference>
<gene>
    <name evidence="11" type="ORF">A9F13_13g00957</name>
</gene>
<comment type="function">
    <text evidence="1">Negative regulator of transcription elongation.</text>
</comment>
<accession>A0AA91PXJ5</accession>
<dbReference type="GO" id="GO:0006362">
    <property type="term" value="P:transcription elongation by RNA polymerase I"/>
    <property type="evidence" value="ECO:0007669"/>
    <property type="project" value="TreeGrafter"/>
</dbReference>
<dbReference type="InterPro" id="IPR013083">
    <property type="entry name" value="Znf_RING/FYVE/PHD"/>
</dbReference>
<dbReference type="PANTHER" id="PTHR11477:SF11">
    <property type="entry name" value="TRANSCRIPTION FACTOR BYE1"/>
    <property type="match status" value="1"/>
</dbReference>
<protein>
    <recommendedName>
        <fullName evidence="3">Transcription factor BYE1</fullName>
    </recommendedName>
</protein>
<feature type="compositionally biased region" description="Basic and acidic residues" evidence="8">
    <location>
        <begin position="359"/>
        <end position="380"/>
    </location>
</feature>
<feature type="compositionally biased region" description="Basic and acidic residues" evidence="8">
    <location>
        <begin position="341"/>
        <end position="351"/>
    </location>
</feature>
<feature type="region of interest" description="Disordered" evidence="8">
    <location>
        <begin position="270"/>
        <end position="382"/>
    </location>
</feature>
<evidence type="ECO:0000256" key="5">
    <source>
        <dbReference type="ARBA" id="ARBA00022771"/>
    </source>
</evidence>
<dbReference type="PROSITE" id="PS50016">
    <property type="entry name" value="ZF_PHD_2"/>
    <property type="match status" value="1"/>
</dbReference>
<dbReference type="InterPro" id="IPR001965">
    <property type="entry name" value="Znf_PHD"/>
</dbReference>
<dbReference type="InterPro" id="IPR003618">
    <property type="entry name" value="TFIIS_cen_dom"/>
</dbReference>
<dbReference type="Pfam" id="PF07500">
    <property type="entry name" value="TFIIS_M"/>
    <property type="match status" value="1"/>
</dbReference>
<evidence type="ECO:0000256" key="2">
    <source>
        <dbReference type="ARBA" id="ARBA00011050"/>
    </source>
</evidence>
<evidence type="ECO:0000256" key="8">
    <source>
        <dbReference type="SAM" id="MobiDB-lite"/>
    </source>
</evidence>
<dbReference type="SUPFAM" id="SSF46942">
    <property type="entry name" value="Elongation factor TFIIS domain 2"/>
    <property type="match status" value="1"/>
</dbReference>
<name>A0AA91PXJ5_CLALS</name>
<dbReference type="KEGG" id="clus:A9F13_13g00957"/>
<dbReference type="PANTHER" id="PTHR11477">
    <property type="entry name" value="TRANSCRIPTION FACTOR S-II ZINC FINGER DOMAIN-CONTAINING PROTEIN"/>
    <property type="match status" value="1"/>
</dbReference>
<comment type="similarity">
    <text evidence="2">Belongs to the BYE1 family.</text>
</comment>
<dbReference type="SUPFAM" id="SSF57903">
    <property type="entry name" value="FYVE/PHD zinc finger"/>
    <property type="match status" value="1"/>
</dbReference>
<evidence type="ECO:0000256" key="6">
    <source>
        <dbReference type="ARBA" id="ARBA00022833"/>
    </source>
</evidence>
<dbReference type="Gene3D" id="1.10.472.30">
    <property type="entry name" value="Transcription elongation factor S-II, central domain"/>
    <property type="match status" value="1"/>
</dbReference>
<dbReference type="Gene3D" id="3.30.40.10">
    <property type="entry name" value="Zinc/RING finger domain, C3HC4 (zinc finger)"/>
    <property type="match status" value="1"/>
</dbReference>
<dbReference type="EMBL" id="LYUB02000013">
    <property type="protein sequence ID" value="OVF07394.1"/>
    <property type="molecule type" value="Genomic_DNA"/>
</dbReference>
<feature type="compositionally biased region" description="Acidic residues" evidence="8">
    <location>
        <begin position="329"/>
        <end position="338"/>
    </location>
</feature>
<sequence length="623" mass="70622">MSEPRRSSRANKGQHSARDLSDLYYVPEIETEEQNNVKRRKVIDPKLVMGNDDDYDYEDIAPKSEEGEVRCDPCGTTSANYNEEADEGGVMIECENCRTWQHARCMGYENENNIPLSYTCNRCAPQKNRKVEKGDKKKIEEKEVAKEKAPKDKTRTNVCKALYNVILKNQTAAGVSKDEDAYRLAERMEEAIYVWSGTTDKKYIDKSRSVMALVKKPAVLAKAAQGSLAMSDLVSLPPEEIDSELKDYAEKVRQESIRRSVLTVEEDAGQRIRRTHKGEEIVETSSNSHTDDAFNVGIMGRNIDHRNFEKESSPSVIATNTKGPNLYQLDDEDEDDPGINDSREESEKKDDDSDDELDFILKGKKETSHEEQKSEPERKLPPMMPVQFWSGSIVFPDFVEFQAKAEFISCTNYKKPEDVTTVSIHNRAIRVCKEMFEKSKYLIEGRLDRTRADPYLSQVASSRDFYLVRLSNNDNADYEKLFEYLLSKKKVGVLSDRAGFVKDAYVFAIDGNIPPYMDFGPLDRGLYALFVVKKDYVPVGKSILKKSVSPPQSSAPPRSLDSILSKLGGSAQFSNPHISGQLNQELSPNQYQYVSDMMNQNPQMQNNPQALLNLLQNSQSGFH</sequence>
<comment type="caution">
    <text evidence="11">The sequence shown here is derived from an EMBL/GenBank/DDBJ whole genome shotgun (WGS) entry which is preliminary data.</text>
</comment>
<dbReference type="InterPro" id="IPR019787">
    <property type="entry name" value="Znf_PHD-finger"/>
</dbReference>
<dbReference type="Pfam" id="PF20826">
    <property type="entry name" value="PHD_5"/>
    <property type="match status" value="1"/>
</dbReference>
<proteinExistence type="inferred from homology"/>
<evidence type="ECO:0000256" key="4">
    <source>
        <dbReference type="ARBA" id="ARBA00022723"/>
    </source>
</evidence>
<dbReference type="GO" id="GO:0031564">
    <property type="term" value="P:transcription antitermination"/>
    <property type="evidence" value="ECO:0007669"/>
    <property type="project" value="TreeGrafter"/>
</dbReference>
<dbReference type="Proteomes" id="UP000195602">
    <property type="component" value="Unassembled WGS sequence"/>
</dbReference>
<keyword evidence="5 7" id="KW-0863">Zinc-finger</keyword>
<evidence type="ECO:0000256" key="3">
    <source>
        <dbReference type="ARBA" id="ARBA00021616"/>
    </source>
</evidence>
<evidence type="ECO:0000259" key="9">
    <source>
        <dbReference type="PROSITE" id="PS50016"/>
    </source>
</evidence>
<dbReference type="AlphaFoldDB" id="A0AA91PXJ5"/>
<evidence type="ECO:0000313" key="11">
    <source>
        <dbReference type="EMBL" id="OVF07394.1"/>
    </source>
</evidence>
<dbReference type="SMART" id="SM00249">
    <property type="entry name" value="PHD"/>
    <property type="match status" value="1"/>
</dbReference>
<dbReference type="PROSITE" id="PS01359">
    <property type="entry name" value="ZF_PHD_1"/>
    <property type="match status" value="1"/>
</dbReference>
<feature type="compositionally biased region" description="Polar residues" evidence="8">
    <location>
        <begin position="313"/>
        <end position="323"/>
    </location>
</feature>
<reference evidence="11 12" key="1">
    <citation type="submission" date="2017-04" db="EMBL/GenBank/DDBJ databases">
        <title>Draft genome of the yeast Clavispora lusitaniae type strain CBS 6936.</title>
        <authorList>
            <person name="Durrens P."/>
            <person name="Klopp C."/>
            <person name="Biteau N."/>
            <person name="Fitton-Ouhabi V."/>
            <person name="Dementhon K."/>
            <person name="Accoceberry I."/>
            <person name="Sherman D.J."/>
            <person name="Noel T."/>
        </authorList>
    </citation>
    <scope>NUCLEOTIDE SEQUENCE [LARGE SCALE GENOMIC DNA]</scope>
    <source>
        <strain evidence="11 12">CBS 6936</strain>
    </source>
</reference>
<evidence type="ECO:0000256" key="1">
    <source>
        <dbReference type="ARBA" id="ARBA00002311"/>
    </source>
</evidence>
<evidence type="ECO:0000259" key="10">
    <source>
        <dbReference type="PROSITE" id="PS51321"/>
    </source>
</evidence>
<dbReference type="GO" id="GO:0006368">
    <property type="term" value="P:transcription elongation by RNA polymerase II"/>
    <property type="evidence" value="ECO:0007669"/>
    <property type="project" value="TreeGrafter"/>
</dbReference>
<dbReference type="InterPro" id="IPR036575">
    <property type="entry name" value="TFIIS_cen_dom_sf"/>
</dbReference>
<keyword evidence="6" id="KW-0862">Zinc</keyword>
<dbReference type="Pfam" id="PF07744">
    <property type="entry name" value="SPOC"/>
    <property type="match status" value="1"/>
</dbReference>
<dbReference type="SMART" id="SM00510">
    <property type="entry name" value="TFS2M"/>
    <property type="match status" value="1"/>
</dbReference>
<dbReference type="GO" id="GO:0031440">
    <property type="term" value="P:regulation of mRNA 3'-end processing"/>
    <property type="evidence" value="ECO:0007669"/>
    <property type="project" value="TreeGrafter"/>
</dbReference>
<dbReference type="InterPro" id="IPR019786">
    <property type="entry name" value="Zinc_finger_PHD-type_CS"/>
</dbReference>
<feature type="compositionally biased region" description="Basic and acidic residues" evidence="8">
    <location>
        <begin position="302"/>
        <end position="312"/>
    </location>
</feature>
<dbReference type="InterPro" id="IPR012921">
    <property type="entry name" value="SPOC_C"/>
</dbReference>
<dbReference type="GO" id="GO:0008270">
    <property type="term" value="F:zinc ion binding"/>
    <property type="evidence" value="ECO:0007669"/>
    <property type="project" value="UniProtKB-KW"/>
</dbReference>
<dbReference type="GO" id="GO:0005634">
    <property type="term" value="C:nucleus"/>
    <property type="evidence" value="ECO:0007669"/>
    <property type="project" value="TreeGrafter"/>
</dbReference>
<evidence type="ECO:0000256" key="7">
    <source>
        <dbReference type="PROSITE-ProRule" id="PRU00146"/>
    </source>
</evidence>
<feature type="domain" description="PHD-type" evidence="9">
    <location>
        <begin position="68"/>
        <end position="126"/>
    </location>
</feature>
<dbReference type="GO" id="GO:0001139">
    <property type="term" value="F:RNA polymerase II complex recruiting activity"/>
    <property type="evidence" value="ECO:0007669"/>
    <property type="project" value="TreeGrafter"/>
</dbReference>
<evidence type="ECO:0000313" key="12">
    <source>
        <dbReference type="Proteomes" id="UP000195602"/>
    </source>
</evidence>
<dbReference type="InterPro" id="IPR011011">
    <property type="entry name" value="Znf_FYVE_PHD"/>
</dbReference>
<organism evidence="11 12">
    <name type="scientific">Clavispora lusitaniae</name>
    <name type="common">Candida lusitaniae</name>
    <dbReference type="NCBI Taxonomy" id="36911"/>
    <lineage>
        <taxon>Eukaryota</taxon>
        <taxon>Fungi</taxon>
        <taxon>Dikarya</taxon>
        <taxon>Ascomycota</taxon>
        <taxon>Saccharomycotina</taxon>
        <taxon>Pichiomycetes</taxon>
        <taxon>Metschnikowiaceae</taxon>
        <taxon>Clavispora</taxon>
    </lineage>
</organism>
<feature type="domain" description="TFIIS central" evidence="10">
    <location>
        <begin position="154"/>
        <end position="269"/>
    </location>
</feature>
<keyword evidence="4" id="KW-0479">Metal-binding</keyword>
<dbReference type="PROSITE" id="PS51321">
    <property type="entry name" value="TFIIS_CENTRAL"/>
    <property type="match status" value="1"/>
</dbReference>